<organism evidence="7 8">
    <name type="scientific">Undibacterium arcticum</name>
    <dbReference type="NCBI Taxonomy" id="1762892"/>
    <lineage>
        <taxon>Bacteria</taxon>
        <taxon>Pseudomonadati</taxon>
        <taxon>Pseudomonadota</taxon>
        <taxon>Betaproteobacteria</taxon>
        <taxon>Burkholderiales</taxon>
        <taxon>Oxalobacteraceae</taxon>
        <taxon>Undibacterium</taxon>
    </lineage>
</organism>
<proteinExistence type="predicted"/>
<comment type="caution">
    <text evidence="7">The sequence shown here is derived from an EMBL/GenBank/DDBJ whole genome shotgun (WGS) entry which is preliminary data.</text>
</comment>
<feature type="transmembrane region" description="Helical" evidence="5">
    <location>
        <begin position="277"/>
        <end position="296"/>
    </location>
</feature>
<feature type="transmembrane region" description="Helical" evidence="5">
    <location>
        <begin position="33"/>
        <end position="51"/>
    </location>
</feature>
<dbReference type="SUPFAM" id="SSF103481">
    <property type="entry name" value="Multidrug resistance efflux transporter EmrE"/>
    <property type="match status" value="2"/>
</dbReference>
<feature type="transmembrane region" description="Helical" evidence="5">
    <location>
        <begin position="218"/>
        <end position="239"/>
    </location>
</feature>
<feature type="transmembrane region" description="Helical" evidence="5">
    <location>
        <begin position="251"/>
        <end position="271"/>
    </location>
</feature>
<dbReference type="Pfam" id="PF00892">
    <property type="entry name" value="EamA"/>
    <property type="match status" value="1"/>
</dbReference>
<comment type="subcellular location">
    <subcellularLocation>
        <location evidence="1">Membrane</location>
        <topology evidence="1">Multi-pass membrane protein</topology>
    </subcellularLocation>
</comment>
<evidence type="ECO:0000256" key="4">
    <source>
        <dbReference type="ARBA" id="ARBA00023136"/>
    </source>
</evidence>
<gene>
    <name evidence="7" type="ORF">ACFOFO_17870</name>
</gene>
<reference evidence="8" key="1">
    <citation type="journal article" date="2019" name="Int. J. Syst. Evol. Microbiol.">
        <title>The Global Catalogue of Microorganisms (GCM) 10K type strain sequencing project: providing services to taxonomists for standard genome sequencing and annotation.</title>
        <authorList>
            <consortium name="The Broad Institute Genomics Platform"/>
            <consortium name="The Broad Institute Genome Sequencing Center for Infectious Disease"/>
            <person name="Wu L."/>
            <person name="Ma J."/>
        </authorList>
    </citation>
    <scope>NUCLEOTIDE SEQUENCE [LARGE SCALE GENOMIC DNA]</scope>
    <source>
        <strain evidence="8">KCTC 42986</strain>
    </source>
</reference>
<evidence type="ECO:0000313" key="7">
    <source>
        <dbReference type="EMBL" id="MFC3109805.1"/>
    </source>
</evidence>
<sequence length="323" mass="35027">MQSLWMLFASFVFAIMGVCVKLASDLYSTSEIVMYRGIVGAIMMFCLVKVQRGTFRTPLPMQHLWRGAIGVTALWLWFYSFTKLPLATAMTLNYMSPIWIATILFAVGWWRGKSRFEWGLTAAIVFSFVGVTLLLRPSMHADQWFGGAVALVSGMLSALAYLQVRHLGQQGEPEYRVVFYFSVAGLVAGLCGTLLPAFSHGTAPGAIQGSAAPIWHSHSAKGILLLLAIGVSATSAQMAMTRAYRLGKTLVTANLQYTGIVFSSVWGFLVWGDVFGGMGWIGMGVILLSGIAATFYNTRNATAAPVVARREADVVTDPIAAEV</sequence>
<evidence type="ECO:0000256" key="1">
    <source>
        <dbReference type="ARBA" id="ARBA00004141"/>
    </source>
</evidence>
<keyword evidence="4 5" id="KW-0472">Membrane</keyword>
<feature type="transmembrane region" description="Helical" evidence="5">
    <location>
        <begin position="118"/>
        <end position="138"/>
    </location>
</feature>
<feature type="transmembrane region" description="Helical" evidence="5">
    <location>
        <begin position="63"/>
        <end position="82"/>
    </location>
</feature>
<dbReference type="InterPro" id="IPR037185">
    <property type="entry name" value="EmrE-like"/>
</dbReference>
<keyword evidence="2 5" id="KW-0812">Transmembrane</keyword>
<dbReference type="RefSeq" id="WP_390322327.1">
    <property type="nucleotide sequence ID" value="NZ_JBHRTP010000055.1"/>
</dbReference>
<evidence type="ECO:0000259" key="6">
    <source>
        <dbReference type="Pfam" id="PF00892"/>
    </source>
</evidence>
<name>A0ABV7F4C8_9BURK</name>
<dbReference type="EMBL" id="JBHRTP010000055">
    <property type="protein sequence ID" value="MFC3109805.1"/>
    <property type="molecule type" value="Genomic_DNA"/>
</dbReference>
<keyword evidence="8" id="KW-1185">Reference proteome</keyword>
<feature type="domain" description="EamA" evidence="6">
    <location>
        <begin position="4"/>
        <end position="135"/>
    </location>
</feature>
<dbReference type="InterPro" id="IPR000620">
    <property type="entry name" value="EamA_dom"/>
</dbReference>
<feature type="transmembrane region" description="Helical" evidence="5">
    <location>
        <begin position="177"/>
        <end position="198"/>
    </location>
</feature>
<evidence type="ECO:0000256" key="5">
    <source>
        <dbReference type="SAM" id="Phobius"/>
    </source>
</evidence>
<feature type="transmembrane region" description="Helical" evidence="5">
    <location>
        <begin position="94"/>
        <end position="111"/>
    </location>
</feature>
<dbReference type="PANTHER" id="PTHR22911:SF6">
    <property type="entry name" value="SOLUTE CARRIER FAMILY 35 MEMBER G1"/>
    <property type="match status" value="1"/>
</dbReference>
<feature type="transmembrane region" description="Helical" evidence="5">
    <location>
        <begin position="144"/>
        <end position="165"/>
    </location>
</feature>
<keyword evidence="3 5" id="KW-1133">Transmembrane helix</keyword>
<protein>
    <submittedName>
        <fullName evidence="7">DMT family transporter</fullName>
    </submittedName>
</protein>
<dbReference type="PANTHER" id="PTHR22911">
    <property type="entry name" value="ACYL-MALONYL CONDENSING ENZYME-RELATED"/>
    <property type="match status" value="1"/>
</dbReference>
<evidence type="ECO:0000313" key="8">
    <source>
        <dbReference type="Proteomes" id="UP001595530"/>
    </source>
</evidence>
<dbReference type="Proteomes" id="UP001595530">
    <property type="component" value="Unassembled WGS sequence"/>
</dbReference>
<accession>A0ABV7F4C8</accession>
<evidence type="ECO:0000256" key="2">
    <source>
        <dbReference type="ARBA" id="ARBA00022692"/>
    </source>
</evidence>
<evidence type="ECO:0000256" key="3">
    <source>
        <dbReference type="ARBA" id="ARBA00022989"/>
    </source>
</evidence>